<evidence type="ECO:0000313" key="3">
    <source>
        <dbReference type="Proteomes" id="UP000051574"/>
    </source>
</evidence>
<organism evidence="2 3">
    <name type="scientific">Oryctes borbonicus</name>
    <dbReference type="NCBI Taxonomy" id="1629725"/>
    <lineage>
        <taxon>Eukaryota</taxon>
        <taxon>Metazoa</taxon>
        <taxon>Ecdysozoa</taxon>
        <taxon>Arthropoda</taxon>
        <taxon>Hexapoda</taxon>
        <taxon>Insecta</taxon>
        <taxon>Pterygota</taxon>
        <taxon>Neoptera</taxon>
        <taxon>Endopterygota</taxon>
        <taxon>Coleoptera</taxon>
        <taxon>Polyphaga</taxon>
        <taxon>Scarabaeiformia</taxon>
        <taxon>Scarabaeidae</taxon>
        <taxon>Dynastinae</taxon>
        <taxon>Oryctes</taxon>
    </lineage>
</organism>
<sequence>MVYLISKCTKEIYYLQAIVAVCIWLHHESIANRFLEDFLCGAAFGGYLVILLGGATGHVISTPITRRIDVYFGIVGVALFIATGAVNIKFFENYKSEYGKYGLAKGSLAIVNGVLFLLDSLITWRGDY</sequence>
<dbReference type="OrthoDB" id="6349206at2759"/>
<evidence type="ECO:0000256" key="1">
    <source>
        <dbReference type="SAM" id="Phobius"/>
    </source>
</evidence>
<gene>
    <name evidence="2" type="ORF">AMK59_3124</name>
</gene>
<evidence type="ECO:0000313" key="2">
    <source>
        <dbReference type="EMBL" id="KRT82097.1"/>
    </source>
</evidence>
<keyword evidence="1" id="KW-1133">Transmembrane helix</keyword>
<dbReference type="PANTHER" id="PTHR36692">
    <property type="entry name" value="PROTEIN SNAKESKIN"/>
    <property type="match status" value="1"/>
</dbReference>
<evidence type="ECO:0008006" key="4">
    <source>
        <dbReference type="Google" id="ProtNLM"/>
    </source>
</evidence>
<keyword evidence="1" id="KW-0812">Transmembrane</keyword>
<keyword evidence="1" id="KW-0472">Membrane</keyword>
<dbReference type="GO" id="GO:0005886">
    <property type="term" value="C:plasma membrane"/>
    <property type="evidence" value="ECO:0007669"/>
    <property type="project" value="TreeGrafter"/>
</dbReference>
<dbReference type="InterPro" id="IPR038976">
    <property type="entry name" value="Ssk"/>
</dbReference>
<proteinExistence type="predicted"/>
<dbReference type="PANTHER" id="PTHR36692:SF2">
    <property type="entry name" value="GEO12064P1"/>
    <property type="match status" value="1"/>
</dbReference>
<name>A0A0T6B4A5_9SCAR</name>
<dbReference type="EMBL" id="LJIG01009929">
    <property type="protein sequence ID" value="KRT82097.1"/>
    <property type="molecule type" value="Genomic_DNA"/>
</dbReference>
<dbReference type="GO" id="GO:0019991">
    <property type="term" value="P:septate junction assembly"/>
    <property type="evidence" value="ECO:0007669"/>
    <property type="project" value="InterPro"/>
</dbReference>
<feature type="transmembrane region" description="Helical" evidence="1">
    <location>
        <begin position="38"/>
        <end position="58"/>
    </location>
</feature>
<dbReference type="AlphaFoldDB" id="A0A0T6B4A5"/>
<reference evidence="2 3" key="1">
    <citation type="submission" date="2015-09" db="EMBL/GenBank/DDBJ databases">
        <title>Draft genome of the scarab beetle Oryctes borbonicus.</title>
        <authorList>
            <person name="Meyer J.M."/>
            <person name="Markov G.V."/>
            <person name="Baskaran P."/>
            <person name="Herrmann M."/>
            <person name="Sommer R.J."/>
            <person name="Roedelsperger C."/>
        </authorList>
    </citation>
    <scope>NUCLEOTIDE SEQUENCE [LARGE SCALE GENOMIC DNA]</scope>
    <source>
        <strain evidence="2">OB123</strain>
        <tissue evidence="2">Whole animal</tissue>
    </source>
</reference>
<protein>
    <recommendedName>
        <fullName evidence="4">MARVEL domain-containing protein</fullName>
    </recommendedName>
</protein>
<keyword evidence="3" id="KW-1185">Reference proteome</keyword>
<dbReference type="Proteomes" id="UP000051574">
    <property type="component" value="Unassembled WGS sequence"/>
</dbReference>
<comment type="caution">
    <text evidence="2">The sequence shown here is derived from an EMBL/GenBank/DDBJ whole genome shotgun (WGS) entry which is preliminary data.</text>
</comment>
<feature type="transmembrane region" description="Helical" evidence="1">
    <location>
        <begin position="103"/>
        <end position="124"/>
    </location>
</feature>
<accession>A0A0T6B4A5</accession>
<feature type="transmembrane region" description="Helical" evidence="1">
    <location>
        <begin position="70"/>
        <end position="91"/>
    </location>
</feature>